<dbReference type="CDD" id="cd00860">
    <property type="entry name" value="ThrRS_anticodon"/>
    <property type="match status" value="1"/>
</dbReference>
<accession>A0A662D5Q3</accession>
<feature type="binding site" evidence="13">
    <location>
        <position position="274"/>
    </location>
    <ligand>
        <name>Zn(2+)</name>
        <dbReference type="ChEBI" id="CHEBI:29105"/>
        <note>catalytic</note>
    </ligand>
</feature>
<feature type="binding site" evidence="13">
    <location>
        <position position="450"/>
    </location>
    <ligand>
        <name>Zn(2+)</name>
        <dbReference type="ChEBI" id="CHEBI:29105"/>
        <note>catalytic</note>
    </ligand>
</feature>
<gene>
    <name evidence="13" type="primary">thrS</name>
    <name evidence="15" type="ORF">DRZ78_00500</name>
</gene>
<evidence type="ECO:0000259" key="14">
    <source>
        <dbReference type="PROSITE" id="PS50862"/>
    </source>
</evidence>
<evidence type="ECO:0000256" key="1">
    <source>
        <dbReference type="ARBA" id="ARBA00008226"/>
    </source>
</evidence>
<evidence type="ECO:0000313" key="16">
    <source>
        <dbReference type="Proteomes" id="UP000277457"/>
    </source>
</evidence>
<keyword evidence="11 13" id="KW-0030">Aminoacyl-tRNA synthetase</keyword>
<dbReference type="FunFam" id="3.40.50.800:FF:000001">
    <property type="entry name" value="Threonine--tRNA ligase"/>
    <property type="match status" value="1"/>
</dbReference>
<dbReference type="FunFam" id="3.30.930.10:FF:000002">
    <property type="entry name" value="Threonine--tRNA ligase"/>
    <property type="match status" value="1"/>
</dbReference>
<evidence type="ECO:0000256" key="11">
    <source>
        <dbReference type="ARBA" id="ARBA00023146"/>
    </source>
</evidence>
<dbReference type="Pfam" id="PF00587">
    <property type="entry name" value="tRNA-synt_2b"/>
    <property type="match status" value="1"/>
</dbReference>
<dbReference type="GO" id="GO:0004829">
    <property type="term" value="F:threonine-tRNA ligase activity"/>
    <property type="evidence" value="ECO:0007669"/>
    <property type="project" value="UniProtKB-UniRule"/>
</dbReference>
<dbReference type="AlphaFoldDB" id="A0A662D5Q3"/>
<dbReference type="InterPro" id="IPR047246">
    <property type="entry name" value="ThrRS_anticodon"/>
</dbReference>
<dbReference type="InterPro" id="IPR002320">
    <property type="entry name" value="Thr-tRNA-ligase_IIa"/>
</dbReference>
<dbReference type="InterPro" id="IPR006195">
    <property type="entry name" value="aa-tRNA-synth_II"/>
</dbReference>
<keyword evidence="7 13" id="KW-0862">Zinc</keyword>
<dbReference type="NCBIfam" id="TIGR00418">
    <property type="entry name" value="thrS"/>
    <property type="match status" value="1"/>
</dbReference>
<comment type="similarity">
    <text evidence="1 13">Belongs to the class-II aminoacyl-tRNA synthetase family.</text>
</comment>
<protein>
    <recommendedName>
        <fullName evidence="13">Threonine--tRNA ligase</fullName>
        <ecNumber evidence="13">6.1.1.3</ecNumber>
    </recommendedName>
    <alternativeName>
        <fullName evidence="13">Threonyl-tRNA synthetase</fullName>
        <shortName evidence="13">ThrRS</shortName>
    </alternativeName>
</protein>
<dbReference type="EC" id="6.1.1.3" evidence="13"/>
<name>A0A662D5Q3_UNCAE</name>
<dbReference type="SUPFAM" id="SSF55681">
    <property type="entry name" value="Class II aaRS and biotin synthetases"/>
    <property type="match status" value="1"/>
</dbReference>
<keyword evidence="5 13" id="KW-0479">Metal-binding</keyword>
<dbReference type="InterPro" id="IPR018163">
    <property type="entry name" value="Thr/Ala-tRNA-synth_IIc_edit"/>
</dbReference>
<dbReference type="PROSITE" id="PS50862">
    <property type="entry name" value="AA_TRNA_LIGASE_II"/>
    <property type="match status" value="1"/>
</dbReference>
<sequence length="576" mass="67146">MEEDNKYSLDTLRHSTAHIMAQAVKRLFPRAKLGIGPAIKDGFYYDFEIDGDVLSQNLAKIEKEMRKIIEEDLPFERKMVDKERAREIFKERNEPYKLELLEEIDDDKVSLYQQGEFVDLCRGPHLERTGEVKFFRLLSLAGAYWRGKEGNPMLSRIYGTSFFKEEDLEKYLNQIEEAKKRDHRRIGKDLDLFSLSGELGAGLVIYHPKGALLRDIIERFEKEEHLKRGYQLVKTPHISRAHLWKRSGHLDFYRENMYLFSSGKEEYVIKPMNCPGHIMVYKSKIRSYRDLPLRYFELGTVYRQEDSGVLHGLLRVRGFTQDDAHIFCMPSQLIGEIRGVLQFVIFMMKTFHLGYRIALSTRPRKFIGSLESWEQATQALVNSLREEGLSFEIAEGEGAFYGPKIDIQMEDALGRLWQGPTIQVDFNLPERFDLTYVASSGQKERVVMIHRVVLGTIERFLAILLEHWGGAFPLWLSPVQVRILTVTDKEIPFAEEVYQRMMSEGIRVEINTRNEMLGYKVREAQMEKIPYMVIIGSKEKDNGTITVRTREGENLKEIKIGDFIDMIKKKIKNKEV</sequence>
<evidence type="ECO:0000256" key="8">
    <source>
        <dbReference type="ARBA" id="ARBA00022840"/>
    </source>
</evidence>
<dbReference type="PRINTS" id="PR01047">
    <property type="entry name" value="TRNASYNTHTHR"/>
</dbReference>
<evidence type="ECO:0000256" key="5">
    <source>
        <dbReference type="ARBA" id="ARBA00022723"/>
    </source>
</evidence>
<dbReference type="SUPFAM" id="SSF52954">
    <property type="entry name" value="Class II aaRS ABD-related"/>
    <property type="match status" value="1"/>
</dbReference>
<dbReference type="GO" id="GO:0005737">
    <property type="term" value="C:cytoplasm"/>
    <property type="evidence" value="ECO:0007669"/>
    <property type="project" value="UniProtKB-SubCell"/>
</dbReference>
<dbReference type="InterPro" id="IPR004154">
    <property type="entry name" value="Anticodon-bd"/>
</dbReference>
<comment type="subunit">
    <text evidence="13">Homodimer.</text>
</comment>
<dbReference type="FunFam" id="3.30.980.10:FF:000005">
    <property type="entry name" value="Threonyl-tRNA synthetase, mitochondrial"/>
    <property type="match status" value="1"/>
</dbReference>
<dbReference type="GO" id="GO:0005524">
    <property type="term" value="F:ATP binding"/>
    <property type="evidence" value="ECO:0007669"/>
    <property type="project" value="UniProtKB-UniRule"/>
</dbReference>
<evidence type="ECO:0000256" key="3">
    <source>
        <dbReference type="ARBA" id="ARBA00022555"/>
    </source>
</evidence>
<keyword evidence="2 13" id="KW-0963">Cytoplasm</keyword>
<dbReference type="Pfam" id="PF03129">
    <property type="entry name" value="HGTP_anticodon"/>
    <property type="match status" value="1"/>
</dbReference>
<dbReference type="InterPro" id="IPR036621">
    <property type="entry name" value="Anticodon-bd_dom_sf"/>
</dbReference>
<comment type="catalytic activity">
    <reaction evidence="12 13">
        <text>tRNA(Thr) + L-threonine + ATP = L-threonyl-tRNA(Thr) + AMP + diphosphate + H(+)</text>
        <dbReference type="Rhea" id="RHEA:24624"/>
        <dbReference type="Rhea" id="RHEA-COMP:9670"/>
        <dbReference type="Rhea" id="RHEA-COMP:9704"/>
        <dbReference type="ChEBI" id="CHEBI:15378"/>
        <dbReference type="ChEBI" id="CHEBI:30616"/>
        <dbReference type="ChEBI" id="CHEBI:33019"/>
        <dbReference type="ChEBI" id="CHEBI:57926"/>
        <dbReference type="ChEBI" id="CHEBI:78442"/>
        <dbReference type="ChEBI" id="CHEBI:78534"/>
        <dbReference type="ChEBI" id="CHEBI:456215"/>
        <dbReference type="EC" id="6.1.1.3"/>
    </reaction>
</comment>
<dbReference type="HAMAP" id="MF_00184">
    <property type="entry name" value="Thr_tRNA_synth"/>
    <property type="match status" value="1"/>
</dbReference>
<dbReference type="Pfam" id="PF07973">
    <property type="entry name" value="tRNA_SAD"/>
    <property type="match status" value="1"/>
</dbReference>
<dbReference type="EMBL" id="QMPY01000010">
    <property type="protein sequence ID" value="RLE08715.1"/>
    <property type="molecule type" value="Genomic_DNA"/>
</dbReference>
<dbReference type="GO" id="GO:0000049">
    <property type="term" value="F:tRNA binding"/>
    <property type="evidence" value="ECO:0007669"/>
    <property type="project" value="UniProtKB-KW"/>
</dbReference>
<keyword evidence="4 13" id="KW-0436">Ligase</keyword>
<dbReference type="Proteomes" id="UP000277457">
    <property type="component" value="Unassembled WGS sequence"/>
</dbReference>
<feature type="region of interest" description="Catalytic" evidence="13">
    <location>
        <begin position="182"/>
        <end position="473"/>
    </location>
</feature>
<keyword evidence="6 13" id="KW-0547">Nucleotide-binding</keyword>
<evidence type="ECO:0000256" key="9">
    <source>
        <dbReference type="ARBA" id="ARBA00022884"/>
    </source>
</evidence>
<comment type="caution">
    <text evidence="15">The sequence shown here is derived from an EMBL/GenBank/DDBJ whole genome shotgun (WGS) entry which is preliminary data.</text>
</comment>
<organism evidence="15 16">
    <name type="scientific">Aerophobetes bacterium</name>
    <dbReference type="NCBI Taxonomy" id="2030807"/>
    <lineage>
        <taxon>Bacteria</taxon>
        <taxon>Candidatus Aerophobota</taxon>
    </lineage>
</organism>
<comment type="cofactor">
    <cofactor evidence="13">
        <name>Zn(2+)</name>
        <dbReference type="ChEBI" id="CHEBI:29105"/>
    </cofactor>
    <text evidence="13">Binds 1 zinc ion per subunit.</text>
</comment>
<evidence type="ECO:0000256" key="4">
    <source>
        <dbReference type="ARBA" id="ARBA00022598"/>
    </source>
</evidence>
<dbReference type="InterPro" id="IPR012947">
    <property type="entry name" value="tRNA_SAD"/>
</dbReference>
<dbReference type="InterPro" id="IPR045864">
    <property type="entry name" value="aa-tRNA-synth_II/BPL/LPL"/>
</dbReference>
<keyword evidence="10 13" id="KW-0648">Protein biosynthesis</keyword>
<dbReference type="InterPro" id="IPR033728">
    <property type="entry name" value="ThrRS_core"/>
</dbReference>
<dbReference type="CDD" id="cd00771">
    <property type="entry name" value="ThrRS_core"/>
    <property type="match status" value="1"/>
</dbReference>
<dbReference type="GO" id="GO:0006435">
    <property type="term" value="P:threonyl-tRNA aminoacylation"/>
    <property type="evidence" value="ECO:0007669"/>
    <property type="project" value="UniProtKB-UniRule"/>
</dbReference>
<evidence type="ECO:0000256" key="6">
    <source>
        <dbReference type="ARBA" id="ARBA00022741"/>
    </source>
</evidence>
<evidence type="ECO:0000256" key="13">
    <source>
        <dbReference type="HAMAP-Rule" id="MF_00184"/>
    </source>
</evidence>
<dbReference type="InterPro" id="IPR002314">
    <property type="entry name" value="aa-tRNA-synt_IIb"/>
</dbReference>
<dbReference type="FunFam" id="3.30.54.20:FF:000002">
    <property type="entry name" value="Threonine--tRNA ligase"/>
    <property type="match status" value="1"/>
</dbReference>
<evidence type="ECO:0000256" key="10">
    <source>
        <dbReference type="ARBA" id="ARBA00022917"/>
    </source>
</evidence>
<feature type="binding site" evidence="13">
    <location>
        <position position="325"/>
    </location>
    <ligand>
        <name>Zn(2+)</name>
        <dbReference type="ChEBI" id="CHEBI:29105"/>
        <note>catalytic</note>
    </ligand>
</feature>
<reference evidence="15 16" key="1">
    <citation type="submission" date="2018-06" db="EMBL/GenBank/DDBJ databases">
        <title>Extensive metabolic versatility and redundancy in microbially diverse, dynamic hydrothermal sediments.</title>
        <authorList>
            <person name="Dombrowski N."/>
            <person name="Teske A."/>
            <person name="Baker B.J."/>
        </authorList>
    </citation>
    <scope>NUCLEOTIDE SEQUENCE [LARGE SCALE GENOMIC DNA]</scope>
    <source>
        <strain evidence="15">B7_G13</strain>
    </source>
</reference>
<dbReference type="PANTHER" id="PTHR11451:SF44">
    <property type="entry name" value="THREONINE--TRNA LIGASE, CHLOROPLASTIC_MITOCHONDRIAL 2"/>
    <property type="match status" value="1"/>
</dbReference>
<dbReference type="Gene3D" id="3.40.50.800">
    <property type="entry name" value="Anticodon-binding domain"/>
    <property type="match status" value="1"/>
</dbReference>
<dbReference type="PANTHER" id="PTHR11451">
    <property type="entry name" value="THREONINE-TRNA LIGASE"/>
    <property type="match status" value="1"/>
</dbReference>
<dbReference type="SMART" id="SM00863">
    <property type="entry name" value="tRNA_SAD"/>
    <property type="match status" value="1"/>
</dbReference>
<evidence type="ECO:0000256" key="2">
    <source>
        <dbReference type="ARBA" id="ARBA00022490"/>
    </source>
</evidence>
<evidence type="ECO:0000256" key="12">
    <source>
        <dbReference type="ARBA" id="ARBA00049515"/>
    </source>
</evidence>
<keyword evidence="8 13" id="KW-0067">ATP-binding</keyword>
<keyword evidence="3 13" id="KW-0820">tRNA-binding</keyword>
<dbReference type="SUPFAM" id="SSF55186">
    <property type="entry name" value="ThrRS/AlaRS common domain"/>
    <property type="match status" value="1"/>
</dbReference>
<comment type="subcellular location">
    <subcellularLocation>
        <location evidence="13">Cytoplasm</location>
    </subcellularLocation>
</comment>
<keyword evidence="9 13" id="KW-0694">RNA-binding</keyword>
<feature type="domain" description="Aminoacyl-transfer RNA synthetases class-II family profile" evidence="14">
    <location>
        <begin position="182"/>
        <end position="473"/>
    </location>
</feature>
<dbReference type="Gene3D" id="3.30.980.10">
    <property type="entry name" value="Threonyl-trna Synthetase, Chain A, domain 2"/>
    <property type="match status" value="1"/>
</dbReference>
<dbReference type="Gene3D" id="3.30.54.20">
    <property type="match status" value="1"/>
</dbReference>
<evidence type="ECO:0000313" key="15">
    <source>
        <dbReference type="EMBL" id="RLE08715.1"/>
    </source>
</evidence>
<dbReference type="GO" id="GO:0046872">
    <property type="term" value="F:metal ion binding"/>
    <property type="evidence" value="ECO:0007669"/>
    <property type="project" value="UniProtKB-KW"/>
</dbReference>
<proteinExistence type="inferred from homology"/>
<dbReference type="Gene3D" id="3.30.930.10">
    <property type="entry name" value="Bira Bifunctional Protein, Domain 2"/>
    <property type="match status" value="1"/>
</dbReference>
<evidence type="ECO:0000256" key="7">
    <source>
        <dbReference type="ARBA" id="ARBA00022833"/>
    </source>
</evidence>